<dbReference type="EMBL" id="FOWR01000010">
    <property type="protein sequence ID" value="SFP22638.1"/>
    <property type="molecule type" value="Genomic_DNA"/>
</dbReference>
<name>A0A1I5NLB8_9GAMM</name>
<gene>
    <name evidence="1" type="ORF">SAMN03084138_01641</name>
</gene>
<protein>
    <submittedName>
        <fullName evidence="1">Uncharacterized protein</fullName>
    </submittedName>
</protein>
<evidence type="ECO:0000313" key="2">
    <source>
        <dbReference type="Proteomes" id="UP000182692"/>
    </source>
</evidence>
<organism evidence="1 2">
    <name type="scientific">Enterovibrio norvegicus DSM 15893</name>
    <dbReference type="NCBI Taxonomy" id="1121869"/>
    <lineage>
        <taxon>Bacteria</taxon>
        <taxon>Pseudomonadati</taxon>
        <taxon>Pseudomonadota</taxon>
        <taxon>Gammaproteobacteria</taxon>
        <taxon>Vibrionales</taxon>
        <taxon>Vibrionaceae</taxon>
        <taxon>Enterovibrio</taxon>
    </lineage>
</organism>
<evidence type="ECO:0000313" key="1">
    <source>
        <dbReference type="EMBL" id="SFP22638.1"/>
    </source>
</evidence>
<proteinExistence type="predicted"/>
<reference evidence="1 2" key="1">
    <citation type="submission" date="2016-10" db="EMBL/GenBank/DDBJ databases">
        <authorList>
            <person name="de Groot N.N."/>
        </authorList>
    </citation>
    <scope>NUCLEOTIDE SEQUENCE [LARGE SCALE GENOMIC DNA]</scope>
    <source>
        <strain evidence="1 2">DSM 15893</strain>
    </source>
</reference>
<accession>A0A1I5NLB8</accession>
<dbReference type="Proteomes" id="UP000182692">
    <property type="component" value="Unassembled WGS sequence"/>
</dbReference>
<sequence>MHSSKPRRNVR</sequence>